<name>A0A0F9CPX8_9ZZZZ</name>
<sequence>MESVYIRLRKCAHEIASRFSDPSFYHDLFWANQISRQFFDTDPIISKLRVFVSEHLEDDFGHGLEHAIKVSLDSGAIVIVESKNAGYSRDLTERELLKAQSAGLLHDIKRKQKNHALKGANSAEQVLKGYPFLPEEVTMICQAIRNHEAFKDNEGSDLKEDSLVSNCLYDGDKFRWGPDNFTDTIWDMVSFFKTPISKFIAHYPQGMEGLAKIKQTFRTDTGKKYGPQFIDTGISIGEELFRVINTEFRSYL</sequence>
<dbReference type="SUPFAM" id="SSF109604">
    <property type="entry name" value="HD-domain/PDEase-like"/>
    <property type="match status" value="1"/>
</dbReference>
<accession>A0A0F9CPX8</accession>
<evidence type="ECO:0008006" key="2">
    <source>
        <dbReference type="Google" id="ProtNLM"/>
    </source>
</evidence>
<comment type="caution">
    <text evidence="1">The sequence shown here is derived from an EMBL/GenBank/DDBJ whole genome shotgun (WGS) entry which is preliminary data.</text>
</comment>
<protein>
    <recommendedName>
        <fullName evidence="2">HD domain-containing protein</fullName>
    </recommendedName>
</protein>
<dbReference type="EMBL" id="LAZR01043182">
    <property type="protein sequence ID" value="KKL07696.1"/>
    <property type="molecule type" value="Genomic_DNA"/>
</dbReference>
<evidence type="ECO:0000313" key="1">
    <source>
        <dbReference type="EMBL" id="KKL07696.1"/>
    </source>
</evidence>
<gene>
    <name evidence="1" type="ORF">LCGC14_2583440</name>
</gene>
<proteinExistence type="predicted"/>
<organism evidence="1">
    <name type="scientific">marine sediment metagenome</name>
    <dbReference type="NCBI Taxonomy" id="412755"/>
    <lineage>
        <taxon>unclassified sequences</taxon>
        <taxon>metagenomes</taxon>
        <taxon>ecological metagenomes</taxon>
    </lineage>
</organism>
<dbReference type="AlphaFoldDB" id="A0A0F9CPX8"/>
<dbReference type="Gene3D" id="1.10.3210.10">
    <property type="entry name" value="Hypothetical protein af1432"/>
    <property type="match status" value="1"/>
</dbReference>
<reference evidence="1" key="1">
    <citation type="journal article" date="2015" name="Nature">
        <title>Complex archaea that bridge the gap between prokaryotes and eukaryotes.</title>
        <authorList>
            <person name="Spang A."/>
            <person name="Saw J.H."/>
            <person name="Jorgensen S.L."/>
            <person name="Zaremba-Niedzwiedzka K."/>
            <person name="Martijn J."/>
            <person name="Lind A.E."/>
            <person name="van Eijk R."/>
            <person name="Schleper C."/>
            <person name="Guy L."/>
            <person name="Ettema T.J."/>
        </authorList>
    </citation>
    <scope>NUCLEOTIDE SEQUENCE</scope>
</reference>